<gene>
    <name evidence="2" type="ORF">KAOT1_18187</name>
</gene>
<organism evidence="2 3">
    <name type="scientific">Kordia algicida OT-1</name>
    <dbReference type="NCBI Taxonomy" id="391587"/>
    <lineage>
        <taxon>Bacteria</taxon>
        <taxon>Pseudomonadati</taxon>
        <taxon>Bacteroidota</taxon>
        <taxon>Flavobacteriia</taxon>
        <taxon>Flavobacteriales</taxon>
        <taxon>Flavobacteriaceae</taxon>
        <taxon>Kordia</taxon>
    </lineage>
</organism>
<feature type="signal peptide" evidence="1">
    <location>
        <begin position="1"/>
        <end position="18"/>
    </location>
</feature>
<comment type="caution">
    <text evidence="2">The sequence shown here is derived from an EMBL/GenBank/DDBJ whole genome shotgun (WGS) entry which is preliminary data.</text>
</comment>
<dbReference type="RefSeq" id="WP_007096171.1">
    <property type="nucleotide sequence ID" value="NZ_CP142125.1"/>
</dbReference>
<dbReference type="Proteomes" id="UP000002945">
    <property type="component" value="Unassembled WGS sequence"/>
</dbReference>
<dbReference type="STRING" id="391587.KAOT1_18187"/>
<feature type="chain" id="PRO_5002737428" description="Outer membrane protein beta-barrel domain-containing protein" evidence="1">
    <location>
        <begin position="19"/>
        <end position="302"/>
    </location>
</feature>
<reference evidence="2 3" key="1">
    <citation type="journal article" date="2011" name="J. Bacteriol.">
        <title>Genome sequence of the algicidal bacterium Kordia algicida OT-1.</title>
        <authorList>
            <person name="Lee H.S."/>
            <person name="Kang S.G."/>
            <person name="Kwon K.K."/>
            <person name="Lee J.H."/>
            <person name="Kim S.J."/>
        </authorList>
    </citation>
    <scope>NUCLEOTIDE SEQUENCE [LARGE SCALE GENOMIC DNA]</scope>
    <source>
        <strain evidence="2 3">OT-1</strain>
    </source>
</reference>
<evidence type="ECO:0008006" key="4">
    <source>
        <dbReference type="Google" id="ProtNLM"/>
    </source>
</evidence>
<evidence type="ECO:0000313" key="3">
    <source>
        <dbReference type="Proteomes" id="UP000002945"/>
    </source>
</evidence>
<proteinExistence type="predicted"/>
<evidence type="ECO:0000313" key="2">
    <source>
        <dbReference type="EMBL" id="EDP97118.1"/>
    </source>
</evidence>
<sequence>MKQIILLFLVLLTSKVFSQEITGKSYMTIVDNIKVTSIDSIKIIDSTKTINYTTKNYKVPKGVKFSVDEIKGEYALITFWNFSDSELKDSHTRFDGKGTLKMEKVTEILKRKRNRLRNQDIDAKLNLEYKYIGYWANYLQFKMKLTDLNDKTIEYYSASNNFTYGVMTLPIKVRFGNGNERFFNLEENLNLGFTFGYQRQLPSRVKQSINFLGGVGISRVTFNEDTIPNATTEEETAAALMLNIGCLYQYETFQVGAFFGTDLIPRSVGKSWAFQGKPWLGIAIGVSLFTNDKEKQGQLGDQ</sequence>
<protein>
    <recommendedName>
        <fullName evidence="4">Outer membrane protein beta-barrel domain-containing protein</fullName>
    </recommendedName>
</protein>
<dbReference type="OrthoDB" id="1158431at2"/>
<accession>A9DN59</accession>
<keyword evidence="1" id="KW-0732">Signal</keyword>
<dbReference type="HOGENOM" id="CLU_920652_0_0_10"/>
<dbReference type="AlphaFoldDB" id="A9DN59"/>
<dbReference type="EMBL" id="ABIB01000002">
    <property type="protein sequence ID" value="EDP97118.1"/>
    <property type="molecule type" value="Genomic_DNA"/>
</dbReference>
<name>A9DN59_9FLAO</name>
<evidence type="ECO:0000256" key="1">
    <source>
        <dbReference type="SAM" id="SignalP"/>
    </source>
</evidence>
<dbReference type="eggNOG" id="ENOG5033GEY">
    <property type="taxonomic scope" value="Bacteria"/>
</dbReference>
<keyword evidence="3" id="KW-1185">Reference proteome</keyword>